<dbReference type="PROSITE" id="PS51194">
    <property type="entry name" value="HELICASE_CTER"/>
    <property type="match status" value="1"/>
</dbReference>
<proteinExistence type="inferred from homology"/>
<dbReference type="InParanoid" id="A0A2P6NUN4"/>
<evidence type="ECO:0000256" key="14">
    <source>
        <dbReference type="SAM" id="MobiDB-lite"/>
    </source>
</evidence>
<evidence type="ECO:0000256" key="13">
    <source>
        <dbReference type="SAM" id="Coils"/>
    </source>
</evidence>
<dbReference type="Pfam" id="PF00069">
    <property type="entry name" value="Pkinase"/>
    <property type="match status" value="1"/>
</dbReference>
<dbReference type="Pfam" id="PF00270">
    <property type="entry name" value="DEAD"/>
    <property type="match status" value="1"/>
</dbReference>
<evidence type="ECO:0000259" key="17">
    <source>
        <dbReference type="PROSITE" id="PS51194"/>
    </source>
</evidence>
<evidence type="ECO:0000313" key="19">
    <source>
        <dbReference type="Proteomes" id="UP000241769"/>
    </source>
</evidence>
<evidence type="ECO:0000259" key="16">
    <source>
        <dbReference type="PROSITE" id="PS51192"/>
    </source>
</evidence>
<protein>
    <recommendedName>
        <fullName evidence="11">DNA 3'-5' helicase</fullName>
        <ecNumber evidence="11">5.6.2.4</ecNumber>
    </recommendedName>
</protein>
<dbReference type="SMART" id="SM00487">
    <property type="entry name" value="DEXDc"/>
    <property type="match status" value="1"/>
</dbReference>
<dbReference type="InterPro" id="IPR014001">
    <property type="entry name" value="Helicase_ATP-bd"/>
</dbReference>
<dbReference type="GO" id="GO:0009378">
    <property type="term" value="F:four-way junction helicase activity"/>
    <property type="evidence" value="ECO:0007669"/>
    <property type="project" value="TreeGrafter"/>
</dbReference>
<comment type="catalytic activity">
    <reaction evidence="12">
        <text>ATP + H2O = ADP + phosphate + H(+)</text>
        <dbReference type="Rhea" id="RHEA:13065"/>
        <dbReference type="ChEBI" id="CHEBI:15377"/>
        <dbReference type="ChEBI" id="CHEBI:15378"/>
        <dbReference type="ChEBI" id="CHEBI:30616"/>
        <dbReference type="ChEBI" id="CHEBI:43474"/>
        <dbReference type="ChEBI" id="CHEBI:456216"/>
    </reaction>
</comment>
<dbReference type="Gene3D" id="3.40.50.300">
    <property type="entry name" value="P-loop containing nucleotide triphosphate hydrolases"/>
    <property type="match status" value="2"/>
</dbReference>
<dbReference type="GO" id="GO:0004672">
    <property type="term" value="F:protein kinase activity"/>
    <property type="evidence" value="ECO:0007669"/>
    <property type="project" value="InterPro"/>
</dbReference>
<dbReference type="PROSITE" id="PS50011">
    <property type="entry name" value="PROTEIN_KINASE_DOM"/>
    <property type="match status" value="1"/>
</dbReference>
<dbReference type="PANTHER" id="PTHR13710:SF108">
    <property type="entry name" value="ATP-DEPENDENT DNA HELICASE Q4"/>
    <property type="match status" value="1"/>
</dbReference>
<evidence type="ECO:0000259" key="15">
    <source>
        <dbReference type="PROSITE" id="PS50011"/>
    </source>
</evidence>
<keyword evidence="3" id="KW-0547">Nucleotide-binding</keyword>
<evidence type="ECO:0000256" key="7">
    <source>
        <dbReference type="ARBA" id="ARBA00023125"/>
    </source>
</evidence>
<dbReference type="InterPro" id="IPR027417">
    <property type="entry name" value="P-loop_NTPase"/>
</dbReference>
<dbReference type="GO" id="GO:0005524">
    <property type="term" value="F:ATP binding"/>
    <property type="evidence" value="ECO:0007669"/>
    <property type="project" value="UniProtKB-KW"/>
</dbReference>
<evidence type="ECO:0000256" key="5">
    <source>
        <dbReference type="ARBA" id="ARBA00022806"/>
    </source>
</evidence>
<feature type="coiled-coil region" evidence="13">
    <location>
        <begin position="1354"/>
        <end position="1381"/>
    </location>
</feature>
<keyword evidence="4" id="KW-0378">Hydrolase</keyword>
<dbReference type="GO" id="GO:0005737">
    <property type="term" value="C:cytoplasm"/>
    <property type="evidence" value="ECO:0007669"/>
    <property type="project" value="TreeGrafter"/>
</dbReference>
<dbReference type="PROSITE" id="PS00109">
    <property type="entry name" value="PROTEIN_KINASE_TYR"/>
    <property type="match status" value="1"/>
</dbReference>
<keyword evidence="6" id="KW-0067">ATP-binding</keyword>
<dbReference type="GO" id="GO:0005694">
    <property type="term" value="C:chromosome"/>
    <property type="evidence" value="ECO:0007669"/>
    <property type="project" value="TreeGrafter"/>
</dbReference>
<keyword evidence="9" id="KW-0539">Nucleus</keyword>
<dbReference type="GO" id="GO:0005634">
    <property type="term" value="C:nucleus"/>
    <property type="evidence" value="ECO:0007669"/>
    <property type="project" value="UniProtKB-SubCell"/>
</dbReference>
<keyword evidence="13" id="KW-0175">Coiled coil</keyword>
<keyword evidence="8" id="KW-0413">Isomerase</keyword>
<organism evidence="18 19">
    <name type="scientific">Planoprotostelium fungivorum</name>
    <dbReference type="NCBI Taxonomy" id="1890364"/>
    <lineage>
        <taxon>Eukaryota</taxon>
        <taxon>Amoebozoa</taxon>
        <taxon>Evosea</taxon>
        <taxon>Variosea</taxon>
        <taxon>Cavosteliida</taxon>
        <taxon>Cavosteliaceae</taxon>
        <taxon>Planoprotostelium</taxon>
    </lineage>
</organism>
<dbReference type="FunFam" id="3.40.50.300:FF:000772">
    <property type="entry name" value="ATP-dependent DNA helicase Q4"/>
    <property type="match status" value="1"/>
</dbReference>
<dbReference type="GO" id="GO:0003677">
    <property type="term" value="F:DNA binding"/>
    <property type="evidence" value="ECO:0007669"/>
    <property type="project" value="UniProtKB-KW"/>
</dbReference>
<keyword evidence="19" id="KW-1185">Reference proteome</keyword>
<evidence type="ECO:0000256" key="10">
    <source>
        <dbReference type="ARBA" id="ARBA00034617"/>
    </source>
</evidence>
<comment type="catalytic activity">
    <reaction evidence="10">
        <text>Couples ATP hydrolysis with the unwinding of duplex DNA by translocating in the 3'-5' direction.</text>
        <dbReference type="EC" id="5.6.2.4"/>
    </reaction>
</comment>
<feature type="region of interest" description="Disordered" evidence="14">
    <location>
        <begin position="1273"/>
        <end position="1318"/>
    </location>
</feature>
<evidence type="ECO:0000256" key="2">
    <source>
        <dbReference type="ARBA" id="ARBA00005446"/>
    </source>
</evidence>
<gene>
    <name evidence="18" type="ORF">PROFUN_02385</name>
</gene>
<dbReference type="Proteomes" id="UP000241769">
    <property type="component" value="Unassembled WGS sequence"/>
</dbReference>
<feature type="domain" description="Helicase ATP-binding" evidence="16">
    <location>
        <begin position="504"/>
        <end position="674"/>
    </location>
</feature>
<feature type="domain" description="Helicase C-terminal" evidence="17">
    <location>
        <begin position="695"/>
        <end position="864"/>
    </location>
</feature>
<evidence type="ECO:0000256" key="11">
    <source>
        <dbReference type="ARBA" id="ARBA00034808"/>
    </source>
</evidence>
<comment type="subcellular location">
    <subcellularLocation>
        <location evidence="1">Nucleus</location>
    </subcellularLocation>
</comment>
<evidence type="ECO:0000256" key="1">
    <source>
        <dbReference type="ARBA" id="ARBA00004123"/>
    </source>
</evidence>
<comment type="similarity">
    <text evidence="2">Belongs to the helicase family. RecQ subfamily.</text>
</comment>
<dbReference type="Pfam" id="PF00271">
    <property type="entry name" value="Helicase_C"/>
    <property type="match status" value="1"/>
</dbReference>
<dbReference type="CDD" id="cd18018">
    <property type="entry name" value="DEXHc_RecQ4-like"/>
    <property type="match status" value="1"/>
</dbReference>
<dbReference type="InterPro" id="IPR011545">
    <property type="entry name" value="DEAD/DEAH_box_helicase_dom"/>
</dbReference>
<dbReference type="InterPro" id="IPR001650">
    <property type="entry name" value="Helicase_C-like"/>
</dbReference>
<dbReference type="GO" id="GO:0043138">
    <property type="term" value="F:3'-5' DNA helicase activity"/>
    <property type="evidence" value="ECO:0007669"/>
    <property type="project" value="UniProtKB-EC"/>
</dbReference>
<feature type="compositionally biased region" description="Polar residues" evidence="14">
    <location>
        <begin position="97"/>
        <end position="107"/>
    </location>
</feature>
<feature type="compositionally biased region" description="Basic and acidic residues" evidence="14">
    <location>
        <begin position="183"/>
        <end position="197"/>
    </location>
</feature>
<evidence type="ECO:0000256" key="8">
    <source>
        <dbReference type="ARBA" id="ARBA00023235"/>
    </source>
</evidence>
<evidence type="ECO:0000256" key="9">
    <source>
        <dbReference type="ARBA" id="ARBA00023242"/>
    </source>
</evidence>
<dbReference type="EC" id="5.6.2.4" evidence="11"/>
<dbReference type="SUPFAM" id="SSF52540">
    <property type="entry name" value="P-loop containing nucleoside triphosphate hydrolases"/>
    <property type="match status" value="1"/>
</dbReference>
<sequence length="1882" mass="212961">MNSKIFLQFEGPFLLTITQTSGMAEVNQNKMKEELNSCLLEIKKWETSWKKSHDGVAPTKADIISASMQAKYTHYKRLKKELSAKPKSTKPKAHVSTPHTIDSTSEDSIPKEERPVQSFLNFTDMYRNSVGRKSSHAPIQNPREPLARKLISATKEIVLSSAPPPTRNKTEKRVTFDASAAADDEKPKEKTKKEETPQKSVVEEVPMDITPPQENAENRVNQSQLTDASVGHFSFFHKRPSGSFRLPKNIFRLDVNPFEDIQQRCTKETKELEQQQQKKQTEFLRKQRQKQAIEEITRAQEKSQQEEEEEGEDDMDELANMYGVSTPAKTSTPAPSTPNVPAKTMTENLISSSLSGSFTGKRNNFVRMKTQANKSGNGRRVKAKLVKDLHVRSNYDGGLVVNTVENPFYNDEATAQTQASTSSLFNVYSHTQEEEEMLLEDEEDIVETENGTQIDTYDEDAMELDNLTEEDLWNAAGPSSEQIHTVLRDSFGFDGFRPGQEEAISRILRHQSSLLIIPTGSGKSLCYQLPALMSPQNSIVLVISPLLSLMQDQMDNLPTCLTGVSMSGEKSKSETDTIEREIRNGRVKIVFISPEKFVSPNFLRKLSTFPPISFICVDEAHCISEWSHNFRTSYMRLGDVIEKLKVKTVLALTATATKRTETDISKCLRISSENVLRFSSIRSNLKIAVSCEKDKMAALTKKLQKGPLSQGSVIVYTMLQKQADEVAEHLLRNNVEAVSYHAGKHDSERKKVQRMFMTDRVRVVVATVAFGMGLDKPDVRSVIHYSLPKSIENYIQEIGRAGRDGKESICHLFLHEDDYLKTRSLAYGDNVDYSTIKQILEKIFSTQSPVGRFQSLPVDTMEATFDVKKEVIFTLLSFLEMQGYITTLPSQFVTVDISFYKTEAVQLAGKNKLIEFAVKGKKGSKGRYTFDLMEACNEFKADVHQIMMELQKLKNEEKEITFEQRNPAFCLQILKKPKDIAQLSQQMIEKTDALEKTKVYKVDAVYSCLASATAEEPGLQARKIQADTDRYFSETEETPKEIPPLSQKYESHNAFLKSDARAFLRDFYGDTVTTGRQAARIFHGLSSPSFPANVWAGTAKMVWGKHTGTDFLELVKMFRDEMCNIRGKDRQPKSIDVHLYLQVYEAAVASRRSMKLHLEKNNNHPHYFSKPSLEKCGGNLGNSLEKAKKKAKFSVGLTIFIVSVSSKRTTHTNMNVYRITLNVLYFIVYLMVFCLELLGVRISSAIKSNEATASDASTEQVVEAKSTLLETSLEDGNSMIPDQTQDEPVQENAQGDSPLVSSKDMQNTEDHMVPTPESSHALQIELKRTEDMFDFVTRLFLTEKEGHAQTRLMLSDMTARYEALSKLLEEHLQAAQSQEEREKPHQQIIEEPSDLDSSHIEPHANETLTNETLEVPTTEDLPPAHIVDGDNSEAQEVDSCEAQPTLTSPDSQAQGNEERAVIEEEPREDEAPPEREEVEPTDSVPIQEQPEIECDSIHPAPDLEAANKNHSEEEHPEGSSDESIILEEPPSKDFDIRHVKTDNVLIKTESEHLHYLVMDGKEVAKIENTLNIWTIESMKVQGYTLLCQREVVHCDVLTSHTAYIIVDEKRKERGRVNMGRVEWTEGINYKFRKVIARGGYAIIVEGWQSDRVYAIKLDRSEYSEARISMGMSKNEVSRAGVISTKEVFSIRDITEKEDDVMVSVMERADCTLDHFIRERSSTFRIQQVMQQLAEAVQGIHKGKVIHLDLRSSNILMVRDKPKIADWGLARYISQEWIYVGSGTPAYSAPEVLLKEDEGNASDVYSLACIFYEILLGETMEEVPERAMKQEKTFNDAIWQRLKKVNDYGMRLLLSRMMSRQPRSRPSIESVVNTLKGLRGNTK</sequence>
<dbReference type="GO" id="GO:0016787">
    <property type="term" value="F:hydrolase activity"/>
    <property type="evidence" value="ECO:0007669"/>
    <property type="project" value="UniProtKB-KW"/>
</dbReference>
<name>A0A2P6NUN4_9EUKA</name>
<feature type="compositionally biased region" description="Acidic residues" evidence="14">
    <location>
        <begin position="1430"/>
        <end position="1439"/>
    </location>
</feature>
<feature type="coiled-coil region" evidence="13">
    <location>
        <begin position="258"/>
        <end position="309"/>
    </location>
</feature>
<dbReference type="PROSITE" id="PS51192">
    <property type="entry name" value="HELICASE_ATP_BIND_1"/>
    <property type="match status" value="1"/>
</dbReference>
<comment type="caution">
    <text evidence="18">The sequence shown here is derived from an EMBL/GenBank/DDBJ whole genome shotgun (WGS) entry which is preliminary data.</text>
</comment>
<dbReference type="PANTHER" id="PTHR13710">
    <property type="entry name" value="DNA HELICASE RECQ FAMILY MEMBER"/>
    <property type="match status" value="1"/>
</dbReference>
<dbReference type="STRING" id="1890364.A0A2P6NUN4"/>
<feature type="domain" description="Protein kinase" evidence="15">
    <location>
        <begin position="1629"/>
        <end position="1877"/>
    </location>
</feature>
<evidence type="ECO:0000256" key="4">
    <source>
        <dbReference type="ARBA" id="ARBA00022801"/>
    </source>
</evidence>
<dbReference type="EMBL" id="MDYQ01000018">
    <property type="protein sequence ID" value="PRP87685.1"/>
    <property type="molecule type" value="Genomic_DNA"/>
</dbReference>
<dbReference type="OrthoDB" id="10261556at2759"/>
<dbReference type="InterPro" id="IPR000719">
    <property type="entry name" value="Prot_kinase_dom"/>
</dbReference>
<dbReference type="SUPFAM" id="SSF56112">
    <property type="entry name" value="Protein kinase-like (PK-like)"/>
    <property type="match status" value="1"/>
</dbReference>
<keyword evidence="7" id="KW-0238">DNA-binding</keyword>
<accession>A0A2P6NUN4</accession>
<feature type="compositionally biased region" description="Basic and acidic residues" evidence="14">
    <location>
        <begin position="1456"/>
        <end position="1475"/>
    </location>
</feature>
<keyword evidence="5" id="KW-0347">Helicase</keyword>
<feature type="compositionally biased region" description="Polar residues" evidence="14">
    <location>
        <begin position="1290"/>
        <end position="1305"/>
    </location>
</feature>
<evidence type="ECO:0000313" key="18">
    <source>
        <dbReference type="EMBL" id="PRP87685.1"/>
    </source>
</evidence>
<feature type="region of interest" description="Disordered" evidence="14">
    <location>
        <begin position="160"/>
        <end position="199"/>
    </location>
</feature>
<evidence type="ECO:0000256" key="6">
    <source>
        <dbReference type="ARBA" id="ARBA00022840"/>
    </source>
</evidence>
<dbReference type="SMART" id="SM00490">
    <property type="entry name" value="HELICc"/>
    <property type="match status" value="1"/>
</dbReference>
<reference evidence="18 19" key="1">
    <citation type="journal article" date="2018" name="Genome Biol. Evol.">
        <title>Multiple Roots of Fruiting Body Formation in Amoebozoa.</title>
        <authorList>
            <person name="Hillmann F."/>
            <person name="Forbes G."/>
            <person name="Novohradska S."/>
            <person name="Ferling I."/>
            <person name="Riege K."/>
            <person name="Groth M."/>
            <person name="Westermann M."/>
            <person name="Marz M."/>
            <person name="Spaller T."/>
            <person name="Winckler T."/>
            <person name="Schaap P."/>
            <person name="Glockner G."/>
        </authorList>
    </citation>
    <scope>NUCLEOTIDE SEQUENCE [LARGE SCALE GENOMIC DNA]</scope>
    <source>
        <strain evidence="18 19">Jena</strain>
    </source>
</reference>
<evidence type="ECO:0000256" key="12">
    <source>
        <dbReference type="ARBA" id="ARBA00049360"/>
    </source>
</evidence>
<feature type="compositionally biased region" description="Basic and acidic residues" evidence="14">
    <location>
        <begin position="1505"/>
        <end position="1518"/>
    </location>
</feature>
<feature type="compositionally biased region" description="Polar residues" evidence="14">
    <location>
        <begin position="1442"/>
        <end position="1455"/>
    </location>
</feature>
<dbReference type="InterPro" id="IPR008266">
    <property type="entry name" value="Tyr_kinase_AS"/>
</dbReference>
<dbReference type="GO" id="GO:0000724">
    <property type="term" value="P:double-strand break repair via homologous recombination"/>
    <property type="evidence" value="ECO:0007669"/>
    <property type="project" value="TreeGrafter"/>
</dbReference>
<dbReference type="InterPro" id="IPR011009">
    <property type="entry name" value="Kinase-like_dom_sf"/>
</dbReference>
<dbReference type="NCBIfam" id="TIGR00614">
    <property type="entry name" value="recQ_fam"/>
    <property type="match status" value="1"/>
</dbReference>
<dbReference type="Gene3D" id="1.10.510.10">
    <property type="entry name" value="Transferase(Phosphotransferase) domain 1"/>
    <property type="match status" value="1"/>
</dbReference>
<dbReference type="InterPro" id="IPR004589">
    <property type="entry name" value="DNA_helicase_ATP-dep_RecQ"/>
</dbReference>
<feature type="region of interest" description="Disordered" evidence="14">
    <location>
        <begin position="1407"/>
        <end position="1528"/>
    </location>
</feature>
<evidence type="ECO:0000256" key="3">
    <source>
        <dbReference type="ARBA" id="ARBA00022741"/>
    </source>
</evidence>
<dbReference type="Gene3D" id="1.10.10.1460">
    <property type="match status" value="1"/>
</dbReference>
<feature type="region of interest" description="Disordered" evidence="14">
    <location>
        <begin position="82"/>
        <end position="115"/>
    </location>
</feature>